<dbReference type="SUPFAM" id="SSF50475">
    <property type="entry name" value="FMN-binding split barrel"/>
    <property type="match status" value="1"/>
</dbReference>
<evidence type="ECO:0000259" key="1">
    <source>
        <dbReference type="Pfam" id="PF01243"/>
    </source>
</evidence>
<evidence type="ECO:0000313" key="2">
    <source>
        <dbReference type="EMBL" id="TCL35236.1"/>
    </source>
</evidence>
<gene>
    <name evidence="2" type="ORF">EV210_11377</name>
</gene>
<dbReference type="Gene3D" id="2.30.110.10">
    <property type="entry name" value="Electron Transport, Fmn-binding Protein, Chain A"/>
    <property type="match status" value="1"/>
</dbReference>
<evidence type="ECO:0000313" key="3">
    <source>
        <dbReference type="Proteomes" id="UP000295063"/>
    </source>
</evidence>
<keyword evidence="3" id="KW-1185">Reference proteome</keyword>
<accession>A0A4R1Q3M9</accession>
<dbReference type="Pfam" id="PF01243">
    <property type="entry name" value="PNPOx_N"/>
    <property type="match status" value="1"/>
</dbReference>
<dbReference type="InterPro" id="IPR011576">
    <property type="entry name" value="Pyridox_Oxase_N"/>
</dbReference>
<sequence length="160" mass="18501">MYEKEVIDLVRSGTAFMGSVDDNRPRVRPMKPYIDKDGHIWLFSRYDSQKVAALQANPRVELCLMGKDQEVLSIYGRIKDDTKPGSAVFRALRDLMVAEIPDMKHYFAEQDENSLVIYRLVVHEIRYMRPDCQLTTRVNLPMEHDPDVDLAMCQGGFCLM</sequence>
<name>A0A4R1Q3M9_9FIRM</name>
<dbReference type="OrthoDB" id="1681468at2"/>
<reference evidence="2 3" key="1">
    <citation type="submission" date="2019-03" db="EMBL/GenBank/DDBJ databases">
        <title>Genomic Encyclopedia of Type Strains, Phase IV (KMG-IV): sequencing the most valuable type-strain genomes for metagenomic binning, comparative biology and taxonomic classification.</title>
        <authorList>
            <person name="Goeker M."/>
        </authorList>
    </citation>
    <scope>NUCLEOTIDE SEQUENCE [LARGE SCALE GENOMIC DNA]</scope>
    <source>
        <strain evidence="2 3">DSM 15969</strain>
    </source>
</reference>
<feature type="domain" description="Pyridoxamine 5'-phosphate oxidase N-terminal" evidence="1">
    <location>
        <begin position="11"/>
        <end position="128"/>
    </location>
</feature>
<dbReference type="RefSeq" id="WP_132082645.1">
    <property type="nucleotide sequence ID" value="NZ_DAIMLW010000017.1"/>
</dbReference>
<dbReference type="EMBL" id="SLUI01000013">
    <property type="protein sequence ID" value="TCL35236.1"/>
    <property type="molecule type" value="Genomic_DNA"/>
</dbReference>
<dbReference type="AlphaFoldDB" id="A0A4R1Q3M9"/>
<comment type="caution">
    <text evidence="2">The sequence shown here is derived from an EMBL/GenBank/DDBJ whole genome shotgun (WGS) entry which is preliminary data.</text>
</comment>
<dbReference type="InterPro" id="IPR012349">
    <property type="entry name" value="Split_barrel_FMN-bd"/>
</dbReference>
<proteinExistence type="predicted"/>
<dbReference type="Proteomes" id="UP000295063">
    <property type="component" value="Unassembled WGS sequence"/>
</dbReference>
<organism evidence="2 3">
    <name type="scientific">Anaerospora hongkongensis</name>
    <dbReference type="NCBI Taxonomy" id="244830"/>
    <lineage>
        <taxon>Bacteria</taxon>
        <taxon>Bacillati</taxon>
        <taxon>Bacillota</taxon>
        <taxon>Negativicutes</taxon>
        <taxon>Selenomonadales</taxon>
        <taxon>Sporomusaceae</taxon>
        <taxon>Anaerospora</taxon>
    </lineage>
</organism>
<protein>
    <submittedName>
        <fullName evidence="2">Putative pyridoxamine 5'-phosphate oxidase family protein</fullName>
    </submittedName>
</protein>